<proteinExistence type="predicted"/>
<dbReference type="PANTHER" id="PTHR30136:SF34">
    <property type="entry name" value="TRANSCRIPTIONAL REGULATOR"/>
    <property type="match status" value="1"/>
</dbReference>
<evidence type="ECO:0000259" key="4">
    <source>
        <dbReference type="PROSITE" id="PS51077"/>
    </source>
</evidence>
<feature type="domain" description="HTH iclR-type" evidence="4">
    <location>
        <begin position="15"/>
        <end position="76"/>
    </location>
</feature>
<dbReference type="Pfam" id="PF01614">
    <property type="entry name" value="IclR_C"/>
    <property type="match status" value="1"/>
</dbReference>
<evidence type="ECO:0000256" key="2">
    <source>
        <dbReference type="ARBA" id="ARBA00023125"/>
    </source>
</evidence>
<dbReference type="SUPFAM" id="SSF55781">
    <property type="entry name" value="GAF domain-like"/>
    <property type="match status" value="1"/>
</dbReference>
<keyword evidence="1" id="KW-0805">Transcription regulation</keyword>
<dbReference type="EMBL" id="JAYGGQ010000020">
    <property type="protein sequence ID" value="MEA5457015.1"/>
    <property type="molecule type" value="Genomic_DNA"/>
</dbReference>
<evidence type="ECO:0000313" key="7">
    <source>
        <dbReference type="Proteomes" id="UP001304769"/>
    </source>
</evidence>
<evidence type="ECO:0000259" key="5">
    <source>
        <dbReference type="PROSITE" id="PS51078"/>
    </source>
</evidence>
<dbReference type="PROSITE" id="PS51077">
    <property type="entry name" value="HTH_ICLR"/>
    <property type="match status" value="1"/>
</dbReference>
<dbReference type="SUPFAM" id="SSF46785">
    <property type="entry name" value="Winged helix' DNA-binding domain"/>
    <property type="match status" value="1"/>
</dbReference>
<evidence type="ECO:0000256" key="1">
    <source>
        <dbReference type="ARBA" id="ARBA00023015"/>
    </source>
</evidence>
<protein>
    <submittedName>
        <fullName evidence="6">IclR family transcriptional regulator C-terminal domain-containing protein</fullName>
    </submittedName>
</protein>
<dbReference type="SMART" id="SM00346">
    <property type="entry name" value="HTH_ICLR"/>
    <property type="match status" value="1"/>
</dbReference>
<dbReference type="InterPro" id="IPR014757">
    <property type="entry name" value="Tscrpt_reg_IclR_C"/>
</dbReference>
<evidence type="ECO:0000256" key="3">
    <source>
        <dbReference type="ARBA" id="ARBA00023163"/>
    </source>
</evidence>
<keyword evidence="2" id="KW-0238">DNA-binding</keyword>
<name>A0ABU5TBJ4_9MICC</name>
<dbReference type="RefSeq" id="WP_323280928.1">
    <property type="nucleotide sequence ID" value="NZ_JAYGGQ010000020.1"/>
</dbReference>
<organism evidence="6 7">
    <name type="scientific">Sinomonas terricola</name>
    <dbReference type="NCBI Taxonomy" id="3110330"/>
    <lineage>
        <taxon>Bacteria</taxon>
        <taxon>Bacillati</taxon>
        <taxon>Actinomycetota</taxon>
        <taxon>Actinomycetes</taxon>
        <taxon>Micrococcales</taxon>
        <taxon>Micrococcaceae</taxon>
        <taxon>Sinomonas</taxon>
    </lineage>
</organism>
<dbReference type="InterPro" id="IPR050707">
    <property type="entry name" value="HTH_MetabolicPath_Reg"/>
</dbReference>
<evidence type="ECO:0000313" key="6">
    <source>
        <dbReference type="EMBL" id="MEA5457015.1"/>
    </source>
</evidence>
<dbReference type="PROSITE" id="PS51078">
    <property type="entry name" value="ICLR_ED"/>
    <property type="match status" value="1"/>
</dbReference>
<dbReference type="Pfam" id="PF09339">
    <property type="entry name" value="HTH_IclR"/>
    <property type="match status" value="1"/>
</dbReference>
<dbReference type="Gene3D" id="1.10.10.10">
    <property type="entry name" value="Winged helix-like DNA-binding domain superfamily/Winged helix DNA-binding domain"/>
    <property type="match status" value="1"/>
</dbReference>
<reference evidence="6 7" key="1">
    <citation type="submission" date="2023-12" db="EMBL/GenBank/DDBJ databases">
        <title>Sinomonas terricola sp. nov, isolated from litchi orchard soil in Guangdong, PR China.</title>
        <authorList>
            <person name="Jiaxin W."/>
            <person name="Yang Z."/>
            <person name="Honghui Z."/>
        </authorList>
    </citation>
    <scope>NUCLEOTIDE SEQUENCE [LARGE SCALE GENOMIC DNA]</scope>
    <source>
        <strain evidence="6 7">JGH33</strain>
    </source>
</reference>
<dbReference type="InterPro" id="IPR036388">
    <property type="entry name" value="WH-like_DNA-bd_sf"/>
</dbReference>
<feature type="domain" description="IclR-ED" evidence="5">
    <location>
        <begin position="77"/>
        <end position="262"/>
    </location>
</feature>
<comment type="caution">
    <text evidence="6">The sequence shown here is derived from an EMBL/GenBank/DDBJ whole genome shotgun (WGS) entry which is preliminary data.</text>
</comment>
<accession>A0ABU5TBJ4</accession>
<keyword evidence="7" id="KW-1185">Reference proteome</keyword>
<dbReference type="InterPro" id="IPR005471">
    <property type="entry name" value="Tscrpt_reg_IclR_N"/>
</dbReference>
<sequence length="273" mass="29259">MTKEASPSENPKNVVNSVGKAFSVLQAFRPEQPVMSVSEVAAGAGLDRGTAFRLLHTLASLGYVRTVPGKRFRLALKCLDLGYSALASHELWDHAGPLLEECVPEVADAASLAVVDGNDIVYLKRYDTPLGRHRADARPGRKVSNHAAALAHAILAWMPEEKQIELLESEPRIKFSEKTLTELPDLLARLKLVREQGYAASDGENAYGLRTVAVPILDTSNSPVAGVSLTVDAARMPMSDLIRDGVPKAKAISVELSKALTNYSGAAAGRLPV</sequence>
<dbReference type="Proteomes" id="UP001304769">
    <property type="component" value="Unassembled WGS sequence"/>
</dbReference>
<dbReference type="PANTHER" id="PTHR30136">
    <property type="entry name" value="HELIX-TURN-HELIX TRANSCRIPTIONAL REGULATOR, ICLR FAMILY"/>
    <property type="match status" value="1"/>
</dbReference>
<dbReference type="Gene3D" id="3.30.450.40">
    <property type="match status" value="1"/>
</dbReference>
<gene>
    <name evidence="6" type="ORF">SPF06_20010</name>
</gene>
<dbReference type="InterPro" id="IPR036390">
    <property type="entry name" value="WH_DNA-bd_sf"/>
</dbReference>
<keyword evidence="3" id="KW-0804">Transcription</keyword>
<dbReference type="InterPro" id="IPR029016">
    <property type="entry name" value="GAF-like_dom_sf"/>
</dbReference>